<dbReference type="EMBL" id="CAUYUJ010022137">
    <property type="protein sequence ID" value="CAK0909129.1"/>
    <property type="molecule type" value="Genomic_DNA"/>
</dbReference>
<feature type="compositionally biased region" description="Low complexity" evidence="1">
    <location>
        <begin position="164"/>
        <end position="173"/>
    </location>
</feature>
<reference evidence="2" key="1">
    <citation type="submission" date="2023-10" db="EMBL/GenBank/DDBJ databases">
        <authorList>
            <person name="Chen Y."/>
            <person name="Shah S."/>
            <person name="Dougan E. K."/>
            <person name="Thang M."/>
            <person name="Chan C."/>
        </authorList>
    </citation>
    <scope>NUCLEOTIDE SEQUENCE [LARGE SCALE GENOMIC DNA]</scope>
</reference>
<gene>
    <name evidence="2" type="ORF">PCOR1329_LOCUS83629</name>
</gene>
<evidence type="ECO:0000313" key="2">
    <source>
        <dbReference type="EMBL" id="CAK0909129.1"/>
    </source>
</evidence>
<dbReference type="InterPro" id="IPR015947">
    <property type="entry name" value="PUA-like_sf"/>
</dbReference>
<proteinExistence type="predicted"/>
<feature type="region of interest" description="Disordered" evidence="1">
    <location>
        <begin position="346"/>
        <end position="371"/>
    </location>
</feature>
<protein>
    <recommendedName>
        <fullName evidence="4">ASCH domain-containing protein</fullName>
    </recommendedName>
</protein>
<evidence type="ECO:0008006" key="4">
    <source>
        <dbReference type="Google" id="ProtNLM"/>
    </source>
</evidence>
<sequence>AAGQRLGQQAGAGGGPLRALSVQQPFAFAILCGAKAVENRSLRPDRMGLRLPAYVALHASARPARGGAGTHAAVAERLREAGVALPPAEELPLGVLLGVLRVEACEPPLESDQGWALAGRYRWRISDVRALPRPIRCKGQQNLWRVPASVAWRLRKLLPPAGPATPGDPGADAVRLESAPAPAPSVRAPCARRGAAAGAGRTGAAGATAGPSAGPGVGAACPGCGGPTDAGGAGRAGTPICCGSCTALWSARRGLAFSRGELLWCVGYGPRWPVQVECIGFTSPDDASPYWVRFLGDGKRAWVQERKLLAWEMSAVRMPHGRPERQLCSFRKALAEAEHILSGKAAAAEPEQLAPPGGAGTAAAPGADADA</sequence>
<name>A0ABN9YBV1_9DINO</name>
<comment type="caution">
    <text evidence="2">The sequence shown here is derived from an EMBL/GenBank/DDBJ whole genome shotgun (WGS) entry which is preliminary data.</text>
</comment>
<dbReference type="SUPFAM" id="SSF88697">
    <property type="entry name" value="PUA domain-like"/>
    <property type="match status" value="1"/>
</dbReference>
<dbReference type="Proteomes" id="UP001189429">
    <property type="component" value="Unassembled WGS sequence"/>
</dbReference>
<evidence type="ECO:0000256" key="1">
    <source>
        <dbReference type="SAM" id="MobiDB-lite"/>
    </source>
</evidence>
<keyword evidence="3" id="KW-1185">Reference proteome</keyword>
<organism evidence="2 3">
    <name type="scientific">Prorocentrum cordatum</name>
    <dbReference type="NCBI Taxonomy" id="2364126"/>
    <lineage>
        <taxon>Eukaryota</taxon>
        <taxon>Sar</taxon>
        <taxon>Alveolata</taxon>
        <taxon>Dinophyceae</taxon>
        <taxon>Prorocentrales</taxon>
        <taxon>Prorocentraceae</taxon>
        <taxon>Prorocentrum</taxon>
    </lineage>
</organism>
<evidence type="ECO:0000313" key="3">
    <source>
        <dbReference type="Proteomes" id="UP001189429"/>
    </source>
</evidence>
<dbReference type="SUPFAM" id="SSF63748">
    <property type="entry name" value="Tudor/PWWP/MBT"/>
    <property type="match status" value="1"/>
</dbReference>
<dbReference type="Gene3D" id="2.30.30.140">
    <property type="match status" value="1"/>
</dbReference>
<feature type="non-terminal residue" evidence="2">
    <location>
        <position position="1"/>
    </location>
</feature>
<dbReference type="CDD" id="cd05162">
    <property type="entry name" value="PWWP"/>
    <property type="match status" value="1"/>
</dbReference>
<feature type="region of interest" description="Disordered" evidence="1">
    <location>
        <begin position="161"/>
        <end position="188"/>
    </location>
</feature>
<dbReference type="Gene3D" id="2.30.130.30">
    <property type="entry name" value="Hypothetical protein"/>
    <property type="match status" value="1"/>
</dbReference>
<accession>A0ABN9YBV1</accession>